<sequence length="184" mass="22087">MFLTPSERTVIRQSRYKVMMDADEGRRRREDNMIEKWKNRRKKSLFTKRNEELQLHYQTSNVSQVEIQLNELPYLPHKSPLTVECKNETILFLWKGQLHPTESTFKTSLDRGFGKGKKRPRKPQVSNLHDNNEPVVVVFHSILDNWNKDVQRDMMEIDYEVFESLNSLKRKGVNQELNYHKRKK</sequence>
<dbReference type="EMBL" id="BAABME010029931">
    <property type="protein sequence ID" value="GAA0138876.1"/>
    <property type="molecule type" value="Genomic_DNA"/>
</dbReference>
<name>A0AAV3NK73_LITER</name>
<feature type="region of interest" description="Disordered" evidence="2">
    <location>
        <begin position="107"/>
        <end position="129"/>
    </location>
</feature>
<dbReference type="PROSITE" id="PS51214">
    <property type="entry name" value="IBB"/>
    <property type="match status" value="1"/>
</dbReference>
<evidence type="ECO:0000256" key="1">
    <source>
        <dbReference type="PROSITE-ProRule" id="PRU00561"/>
    </source>
</evidence>
<dbReference type="Proteomes" id="UP001454036">
    <property type="component" value="Unassembled WGS sequence"/>
</dbReference>
<dbReference type="GO" id="GO:0006606">
    <property type="term" value="P:protein import into nucleus"/>
    <property type="evidence" value="ECO:0007669"/>
    <property type="project" value="InterPro"/>
</dbReference>
<organism evidence="4 5">
    <name type="scientific">Lithospermum erythrorhizon</name>
    <name type="common">Purple gromwell</name>
    <name type="synonym">Lithospermum officinale var. erythrorhizon</name>
    <dbReference type="NCBI Taxonomy" id="34254"/>
    <lineage>
        <taxon>Eukaryota</taxon>
        <taxon>Viridiplantae</taxon>
        <taxon>Streptophyta</taxon>
        <taxon>Embryophyta</taxon>
        <taxon>Tracheophyta</taxon>
        <taxon>Spermatophyta</taxon>
        <taxon>Magnoliopsida</taxon>
        <taxon>eudicotyledons</taxon>
        <taxon>Gunneridae</taxon>
        <taxon>Pentapetalae</taxon>
        <taxon>asterids</taxon>
        <taxon>lamiids</taxon>
        <taxon>Boraginales</taxon>
        <taxon>Boraginaceae</taxon>
        <taxon>Boraginoideae</taxon>
        <taxon>Lithospermeae</taxon>
        <taxon>Lithospermum</taxon>
    </lineage>
</organism>
<proteinExistence type="predicted"/>
<dbReference type="InterPro" id="IPR002652">
    <property type="entry name" value="Importin-a_IBB"/>
</dbReference>
<keyword evidence="5" id="KW-1185">Reference proteome</keyword>
<comment type="caution">
    <text evidence="4">The sequence shown here is derived from an EMBL/GenBank/DDBJ whole genome shotgun (WGS) entry which is preliminary data.</text>
</comment>
<evidence type="ECO:0000256" key="2">
    <source>
        <dbReference type="SAM" id="MobiDB-lite"/>
    </source>
</evidence>
<dbReference type="AlphaFoldDB" id="A0AAV3NK73"/>
<protein>
    <recommendedName>
        <fullName evidence="3">IBB domain-containing protein</fullName>
    </recommendedName>
</protein>
<evidence type="ECO:0000313" key="5">
    <source>
        <dbReference type="Proteomes" id="UP001454036"/>
    </source>
</evidence>
<accession>A0AAV3NK73</accession>
<feature type="domain" description="IBB" evidence="3">
    <location>
        <begin position="1"/>
        <end position="58"/>
    </location>
</feature>
<dbReference type="Pfam" id="PF01749">
    <property type="entry name" value="IBB"/>
    <property type="match status" value="1"/>
</dbReference>
<evidence type="ECO:0000313" key="4">
    <source>
        <dbReference type="EMBL" id="GAA0138876.1"/>
    </source>
</evidence>
<gene>
    <name evidence="4" type="ORF">LIER_42555</name>
</gene>
<dbReference type="GO" id="GO:0061608">
    <property type="term" value="F:nuclear import signal receptor activity"/>
    <property type="evidence" value="ECO:0007669"/>
    <property type="project" value="InterPro"/>
</dbReference>
<keyword evidence="1" id="KW-0813">Transport</keyword>
<reference evidence="4 5" key="1">
    <citation type="submission" date="2024-01" db="EMBL/GenBank/DDBJ databases">
        <title>The complete chloroplast genome sequence of Lithospermum erythrorhizon: insights into the phylogenetic relationship among Boraginaceae species and the maternal lineages of purple gromwells.</title>
        <authorList>
            <person name="Okada T."/>
            <person name="Watanabe K."/>
        </authorList>
    </citation>
    <scope>NUCLEOTIDE SEQUENCE [LARGE SCALE GENOMIC DNA]</scope>
</reference>
<evidence type="ECO:0000259" key="3">
    <source>
        <dbReference type="PROSITE" id="PS51214"/>
    </source>
</evidence>